<dbReference type="Proteomes" id="UP000324222">
    <property type="component" value="Unassembled WGS sequence"/>
</dbReference>
<evidence type="ECO:0000313" key="2">
    <source>
        <dbReference type="Proteomes" id="UP000324222"/>
    </source>
</evidence>
<reference evidence="1 2" key="1">
    <citation type="submission" date="2019-05" db="EMBL/GenBank/DDBJ databases">
        <title>Another draft genome of Portunus trituberculatus and its Hox gene families provides insights of decapod evolution.</title>
        <authorList>
            <person name="Jeong J.-H."/>
            <person name="Song I."/>
            <person name="Kim S."/>
            <person name="Choi T."/>
            <person name="Kim D."/>
            <person name="Ryu S."/>
            <person name="Kim W."/>
        </authorList>
    </citation>
    <scope>NUCLEOTIDE SEQUENCE [LARGE SCALE GENOMIC DNA]</scope>
    <source>
        <tissue evidence="1">Muscle</tissue>
    </source>
</reference>
<protein>
    <submittedName>
        <fullName evidence="1">Uncharacterized protein</fullName>
    </submittedName>
</protein>
<organism evidence="1 2">
    <name type="scientific">Portunus trituberculatus</name>
    <name type="common">Swimming crab</name>
    <name type="synonym">Neptunus trituberculatus</name>
    <dbReference type="NCBI Taxonomy" id="210409"/>
    <lineage>
        <taxon>Eukaryota</taxon>
        <taxon>Metazoa</taxon>
        <taxon>Ecdysozoa</taxon>
        <taxon>Arthropoda</taxon>
        <taxon>Crustacea</taxon>
        <taxon>Multicrustacea</taxon>
        <taxon>Malacostraca</taxon>
        <taxon>Eumalacostraca</taxon>
        <taxon>Eucarida</taxon>
        <taxon>Decapoda</taxon>
        <taxon>Pleocyemata</taxon>
        <taxon>Brachyura</taxon>
        <taxon>Eubrachyura</taxon>
        <taxon>Portunoidea</taxon>
        <taxon>Portunidae</taxon>
        <taxon>Portuninae</taxon>
        <taxon>Portunus</taxon>
    </lineage>
</organism>
<keyword evidence="2" id="KW-1185">Reference proteome</keyword>
<dbReference type="EMBL" id="VSRR010047772">
    <property type="protein sequence ID" value="MPC78171.1"/>
    <property type="molecule type" value="Genomic_DNA"/>
</dbReference>
<dbReference type="AlphaFoldDB" id="A0A5B7HYM0"/>
<sequence>MLKMYTAWSPLNCMCGGGREARVAHNGAQGECKEAVCRRQRVLQLSSCWSPKQRSWQANVAPEKPSKEVQWTATSPEIRSKEAQWRPIDRCKNAYIYKLAMERNKDAYVPRTAATRTSWSLTERQKMAEN</sequence>
<proteinExistence type="predicted"/>
<evidence type="ECO:0000313" key="1">
    <source>
        <dbReference type="EMBL" id="MPC78171.1"/>
    </source>
</evidence>
<accession>A0A5B7HYM0</accession>
<gene>
    <name evidence="1" type="ORF">E2C01_072653</name>
</gene>
<comment type="caution">
    <text evidence="1">The sequence shown here is derived from an EMBL/GenBank/DDBJ whole genome shotgun (WGS) entry which is preliminary data.</text>
</comment>
<name>A0A5B7HYM0_PORTR</name>